<dbReference type="RefSeq" id="WP_091140151.1">
    <property type="nucleotide sequence ID" value="NZ_FMVF01000002.1"/>
</dbReference>
<sequence>MRTFTAQFVLPGNIGIGKMDPDSAQAQKLLSEQITSNFLAGNAQLTQVNEFFTELDDHSGEKDDSTEFATIVDINLCLNEAEGRNYLKHKELITRKAVETLRNSKMFLSYLWQKKNTEHIGLETIFV</sequence>
<dbReference type="AlphaFoldDB" id="A0A1G5ATU2"/>
<accession>A0A1G5ATU2</accession>
<evidence type="ECO:0000313" key="2">
    <source>
        <dbReference type="Proteomes" id="UP000199354"/>
    </source>
</evidence>
<evidence type="ECO:0000313" key="1">
    <source>
        <dbReference type="EMBL" id="SCX81325.1"/>
    </source>
</evidence>
<name>A0A1G5ATU2_9FLAO</name>
<proteinExistence type="predicted"/>
<reference evidence="1 2" key="1">
    <citation type="submission" date="2016-10" db="EMBL/GenBank/DDBJ databases">
        <authorList>
            <person name="de Groot N.N."/>
        </authorList>
    </citation>
    <scope>NUCLEOTIDE SEQUENCE [LARGE SCALE GENOMIC DNA]</scope>
    <source>
        <strain evidence="1 2">CGMCC 1.7031</strain>
    </source>
</reference>
<organism evidence="1 2">
    <name type="scientific">Flavobacterium caeni</name>
    <dbReference type="NCBI Taxonomy" id="490189"/>
    <lineage>
        <taxon>Bacteria</taxon>
        <taxon>Pseudomonadati</taxon>
        <taxon>Bacteroidota</taxon>
        <taxon>Flavobacteriia</taxon>
        <taxon>Flavobacteriales</taxon>
        <taxon>Flavobacteriaceae</taxon>
        <taxon>Flavobacterium</taxon>
    </lineage>
</organism>
<keyword evidence="2" id="KW-1185">Reference proteome</keyword>
<gene>
    <name evidence="1" type="ORF">SAMN02927903_00152</name>
</gene>
<dbReference type="EMBL" id="FMVF01000002">
    <property type="protein sequence ID" value="SCX81325.1"/>
    <property type="molecule type" value="Genomic_DNA"/>
</dbReference>
<protein>
    <submittedName>
        <fullName evidence="1">Uncharacterized protein</fullName>
    </submittedName>
</protein>
<dbReference type="Proteomes" id="UP000199354">
    <property type="component" value="Unassembled WGS sequence"/>
</dbReference>